<dbReference type="SUPFAM" id="SSF52540">
    <property type="entry name" value="P-loop containing nucleoside triphosphate hydrolases"/>
    <property type="match status" value="1"/>
</dbReference>
<dbReference type="Gene3D" id="3.40.50.300">
    <property type="entry name" value="P-loop containing nucleotide triphosphate hydrolases"/>
    <property type="match status" value="1"/>
</dbReference>
<dbReference type="InterPro" id="IPR027417">
    <property type="entry name" value="P-loop_NTPase"/>
</dbReference>
<reference evidence="1 2" key="1">
    <citation type="submission" date="2019-06" db="EMBL/GenBank/DDBJ databases">
        <title>Paenimaribius caenipelagi gen. nov., sp. nov., isolated from a tidal flat.</title>
        <authorList>
            <person name="Yoon J.-H."/>
        </authorList>
    </citation>
    <scope>NUCLEOTIDE SEQUENCE [LARGE SCALE GENOMIC DNA]</scope>
    <source>
        <strain evidence="1 2">JBTF-M29</strain>
    </source>
</reference>
<keyword evidence="2" id="KW-1185">Reference proteome</keyword>
<proteinExistence type="predicted"/>
<evidence type="ECO:0000313" key="1">
    <source>
        <dbReference type="EMBL" id="TRD22634.1"/>
    </source>
</evidence>
<dbReference type="AlphaFoldDB" id="A0A547Q8D5"/>
<sequence>MTAPFDKFIILAEMRTGSNFFEANLNQAAGVRSFGEMFNPAFIGGAAKNTFGAVTMAERDADPQVLLDAMAAEAQGLWGYRFFHDHDPRVLRLALEDRRCAKIILTRNLLESYVSLKIARVTDQWRLNDAKGAKTARIRFDLQEFSDHLEVRLAHQETIRRALQTSGQTPFLIDYRDVGNLEVLNGLLTWLGCEEPLQRLSRSTKVQNPGELRDKVENFDEMVEALGTLDQFSLFRTPSFEPARGPQVSRHVTAAQAPLIYLPVAGGPKTSVERWMAALDGVDIADLGRDLSQKDVRKWLRKTRNRRAFTILRHPVDRLYRVFCLRILYPGPDCFEDIRETLRSKYDVPIPEGEPDDSFDAAACRAAFKAFVVFVSGNIAGQTSIRIDTDWASQTGLLQGMAQFLLPDAIIRDDEAAQKLPELLPSNWGDTPTYQAGETAGDIALAEIYDDEIEQAVQTVYRRDYVMFGFGKWKAGSQAARTA</sequence>
<evidence type="ECO:0000313" key="2">
    <source>
        <dbReference type="Proteomes" id="UP000318590"/>
    </source>
</evidence>
<organism evidence="1 2">
    <name type="scientific">Palleronia caenipelagi</name>
    <dbReference type="NCBI Taxonomy" id="2489174"/>
    <lineage>
        <taxon>Bacteria</taxon>
        <taxon>Pseudomonadati</taxon>
        <taxon>Pseudomonadota</taxon>
        <taxon>Alphaproteobacteria</taxon>
        <taxon>Rhodobacterales</taxon>
        <taxon>Roseobacteraceae</taxon>
        <taxon>Palleronia</taxon>
    </lineage>
</organism>
<name>A0A547Q8D5_9RHOB</name>
<dbReference type="RefSeq" id="WP_142833577.1">
    <property type="nucleotide sequence ID" value="NZ_VFSV01000005.1"/>
</dbReference>
<dbReference type="EMBL" id="VFSV01000005">
    <property type="protein sequence ID" value="TRD22634.1"/>
    <property type="molecule type" value="Genomic_DNA"/>
</dbReference>
<protein>
    <submittedName>
        <fullName evidence="1">Nodulation protein NodH</fullName>
    </submittedName>
</protein>
<gene>
    <name evidence="1" type="ORF">FEV53_04250</name>
</gene>
<accession>A0A547Q8D5</accession>
<dbReference type="Proteomes" id="UP000318590">
    <property type="component" value="Unassembled WGS sequence"/>
</dbReference>
<comment type="caution">
    <text evidence="1">The sequence shown here is derived from an EMBL/GenBank/DDBJ whole genome shotgun (WGS) entry which is preliminary data.</text>
</comment>
<dbReference type="OrthoDB" id="7802556at2"/>